<feature type="non-terminal residue" evidence="1">
    <location>
        <position position="120"/>
    </location>
</feature>
<gene>
    <name evidence="1" type="ORF">PMEA_00005371</name>
</gene>
<comment type="caution">
    <text evidence="1">The sequence shown here is derived from an EMBL/GenBank/DDBJ whole genome shotgun (WGS) entry which is preliminary data.</text>
</comment>
<keyword evidence="2" id="KW-1185">Reference proteome</keyword>
<dbReference type="Proteomes" id="UP001159428">
    <property type="component" value="Unassembled WGS sequence"/>
</dbReference>
<protein>
    <submittedName>
        <fullName evidence="1">Uncharacterized protein</fullName>
    </submittedName>
</protein>
<dbReference type="AlphaFoldDB" id="A0AAU9Y2I3"/>
<reference evidence="1 2" key="1">
    <citation type="submission" date="2022-05" db="EMBL/GenBank/DDBJ databases">
        <authorList>
            <consortium name="Genoscope - CEA"/>
            <person name="William W."/>
        </authorList>
    </citation>
    <scope>NUCLEOTIDE SEQUENCE [LARGE SCALE GENOMIC DNA]</scope>
</reference>
<feature type="non-terminal residue" evidence="1">
    <location>
        <position position="1"/>
    </location>
</feature>
<sequence length="120" mass="13480">LIPLLFPRVLGHGSLALTSAFVFEAFIAHLINLFSGTRGLPKQIVEKLRVCQTYKVHVPQKCKSTPSATRFANHLLGERPSVRYTEGKILLHELVHFEMLTQFQNVFFAAFGSGPVPEYL</sequence>
<evidence type="ECO:0000313" key="1">
    <source>
        <dbReference type="EMBL" id="CAH3166636.1"/>
    </source>
</evidence>
<organism evidence="1 2">
    <name type="scientific">Pocillopora meandrina</name>
    <dbReference type="NCBI Taxonomy" id="46732"/>
    <lineage>
        <taxon>Eukaryota</taxon>
        <taxon>Metazoa</taxon>
        <taxon>Cnidaria</taxon>
        <taxon>Anthozoa</taxon>
        <taxon>Hexacorallia</taxon>
        <taxon>Scleractinia</taxon>
        <taxon>Astrocoeniina</taxon>
        <taxon>Pocilloporidae</taxon>
        <taxon>Pocillopora</taxon>
    </lineage>
</organism>
<name>A0AAU9Y2I3_9CNID</name>
<accession>A0AAU9Y2I3</accession>
<dbReference type="EMBL" id="CALNXJ010000138">
    <property type="protein sequence ID" value="CAH3166636.1"/>
    <property type="molecule type" value="Genomic_DNA"/>
</dbReference>
<proteinExistence type="predicted"/>
<evidence type="ECO:0000313" key="2">
    <source>
        <dbReference type="Proteomes" id="UP001159428"/>
    </source>
</evidence>